<evidence type="ECO:0000256" key="1">
    <source>
        <dbReference type="ARBA" id="ARBA00004613"/>
    </source>
</evidence>
<dbReference type="Gene3D" id="3.40.33.10">
    <property type="entry name" value="CAP"/>
    <property type="match status" value="1"/>
</dbReference>
<evidence type="ECO:0000259" key="3">
    <source>
        <dbReference type="SMART" id="SM00198"/>
    </source>
</evidence>
<accession>A0A1A9VBH6</accession>
<evidence type="ECO:0000256" key="2">
    <source>
        <dbReference type="ARBA" id="ARBA00022525"/>
    </source>
</evidence>
<organism evidence="4 5">
    <name type="scientific">Glossina austeni</name>
    <name type="common">Savannah tsetse fly</name>
    <dbReference type="NCBI Taxonomy" id="7395"/>
    <lineage>
        <taxon>Eukaryota</taxon>
        <taxon>Metazoa</taxon>
        <taxon>Ecdysozoa</taxon>
        <taxon>Arthropoda</taxon>
        <taxon>Hexapoda</taxon>
        <taxon>Insecta</taxon>
        <taxon>Pterygota</taxon>
        <taxon>Neoptera</taxon>
        <taxon>Endopterygota</taxon>
        <taxon>Diptera</taxon>
        <taxon>Brachycera</taxon>
        <taxon>Muscomorpha</taxon>
        <taxon>Hippoboscoidea</taxon>
        <taxon>Glossinidae</taxon>
        <taxon>Glossina</taxon>
    </lineage>
</organism>
<dbReference type="SUPFAM" id="SSF55797">
    <property type="entry name" value="PR-1-like"/>
    <property type="match status" value="1"/>
</dbReference>
<dbReference type="InterPro" id="IPR002413">
    <property type="entry name" value="V5_allergen-like"/>
</dbReference>
<dbReference type="AlphaFoldDB" id="A0A1A9VBH6"/>
<dbReference type="InterPro" id="IPR014044">
    <property type="entry name" value="CAP_dom"/>
</dbReference>
<dbReference type="InterPro" id="IPR035940">
    <property type="entry name" value="CAP_sf"/>
</dbReference>
<comment type="subcellular location">
    <subcellularLocation>
        <location evidence="1">Secreted</location>
    </subcellularLocation>
</comment>
<name>A0A1A9VBH6_GLOAU</name>
<sequence length="275" mass="31368">MGNPVYSWEYCVAAEICPQEYGHSLCNPVERFDVSKAMYFSDQIAAFVPVTKKFKRIVIDIHNYYRNLIAGGSQENVNNSVKFPIASRMRALLWDDELEYNAKLHIQAAKRMVHDNCRATARYPLAGQNLGSTAVQGRQRVFETMLDHFRKMYNEKNEVDAPAKLPEKLLGEHLAKSGHFTQLVGDRNSRVGCSFAVGLNCTEAGTRSGELFKYCYYTACHYDFSNLSQWRLYKTHPTTPGVDCGEWNVGMNKDPRYPNLCEPTVELFNYKDSKG</sequence>
<proteinExistence type="predicted"/>
<dbReference type="Proteomes" id="UP000078200">
    <property type="component" value="Unassembled WGS sequence"/>
</dbReference>
<dbReference type="PANTHER" id="PTHR10334">
    <property type="entry name" value="CYSTEINE-RICH SECRETORY PROTEIN-RELATED"/>
    <property type="match status" value="1"/>
</dbReference>
<dbReference type="EnsemblMetazoa" id="GAUT031866-RA">
    <property type="protein sequence ID" value="GAUT031866-PA"/>
    <property type="gene ID" value="GAUT031866"/>
</dbReference>
<dbReference type="InterPro" id="IPR001283">
    <property type="entry name" value="CRISP-related"/>
</dbReference>
<feature type="domain" description="SCP" evidence="3">
    <location>
        <begin position="53"/>
        <end position="225"/>
    </location>
</feature>
<dbReference type="SMART" id="SM00198">
    <property type="entry name" value="SCP"/>
    <property type="match status" value="1"/>
</dbReference>
<evidence type="ECO:0000313" key="4">
    <source>
        <dbReference type="EnsemblMetazoa" id="GAUT031866-PA"/>
    </source>
</evidence>
<dbReference type="GO" id="GO:0005576">
    <property type="term" value="C:extracellular region"/>
    <property type="evidence" value="ECO:0007669"/>
    <property type="project" value="UniProtKB-SubCell"/>
</dbReference>
<keyword evidence="5" id="KW-1185">Reference proteome</keyword>
<keyword evidence="2" id="KW-0964">Secreted</keyword>
<dbReference type="CDD" id="cd05380">
    <property type="entry name" value="CAP_euk"/>
    <property type="match status" value="1"/>
</dbReference>
<dbReference type="PRINTS" id="PR00838">
    <property type="entry name" value="V5ALLERGEN"/>
</dbReference>
<dbReference type="Pfam" id="PF00188">
    <property type="entry name" value="CAP"/>
    <property type="match status" value="1"/>
</dbReference>
<dbReference type="STRING" id="7395.A0A1A9VBH6"/>
<reference evidence="4" key="1">
    <citation type="submission" date="2020-05" db="UniProtKB">
        <authorList>
            <consortium name="EnsemblMetazoa"/>
        </authorList>
    </citation>
    <scope>IDENTIFICATION</scope>
    <source>
        <strain evidence="4">TTRI</strain>
    </source>
</reference>
<protein>
    <submittedName>
        <fullName evidence="4">SCP domain-containing protein</fullName>
    </submittedName>
</protein>
<evidence type="ECO:0000313" key="5">
    <source>
        <dbReference type="Proteomes" id="UP000078200"/>
    </source>
</evidence>
<dbReference type="VEuPathDB" id="VectorBase:GAUT031866"/>